<dbReference type="PANTHER" id="PTHR31184">
    <property type="entry name" value="HUNTINGTIN-INTERACTING PROTEIN K FAMILY MEMBER"/>
    <property type="match status" value="1"/>
</dbReference>
<dbReference type="InterPro" id="IPR044034">
    <property type="entry name" value="NAC-like_UBA"/>
</dbReference>
<dbReference type="SUPFAM" id="SSF46934">
    <property type="entry name" value="UBA-like"/>
    <property type="match status" value="1"/>
</dbReference>
<keyword evidence="3" id="KW-1185">Reference proteome</keyword>
<gene>
    <name evidence="2" type="ORF">FISHEDRAFT_46276</name>
</gene>
<sequence length="93" mass="10395">SLSTMTRPEPEVIVSYLDGCAYNKTKMEEAFRPGGFLEKPVPTKHAHAKDHTVKADDVDIIVNEFEISRAQAERVLKEHGGDIEKTIETLINS</sequence>
<dbReference type="AlphaFoldDB" id="A0A0D7A7H9"/>
<accession>A0A0D7A7H9</accession>
<protein>
    <recommendedName>
        <fullName evidence="1">Nascent polypeptide-associated complex subunit alpha-like UBA domain-containing protein</fullName>
    </recommendedName>
</protein>
<dbReference type="InterPro" id="IPR052617">
    <property type="entry name" value="Huntingtin-int_K"/>
</dbReference>
<organism evidence="2 3">
    <name type="scientific">Fistulina hepatica ATCC 64428</name>
    <dbReference type="NCBI Taxonomy" id="1128425"/>
    <lineage>
        <taxon>Eukaryota</taxon>
        <taxon>Fungi</taxon>
        <taxon>Dikarya</taxon>
        <taxon>Basidiomycota</taxon>
        <taxon>Agaricomycotina</taxon>
        <taxon>Agaricomycetes</taxon>
        <taxon>Agaricomycetidae</taxon>
        <taxon>Agaricales</taxon>
        <taxon>Fistulinaceae</taxon>
        <taxon>Fistulina</taxon>
    </lineage>
</organism>
<dbReference type="GO" id="GO:0050821">
    <property type="term" value="P:protein stabilization"/>
    <property type="evidence" value="ECO:0007669"/>
    <property type="project" value="TreeGrafter"/>
</dbReference>
<reference evidence="2 3" key="1">
    <citation type="journal article" date="2015" name="Fungal Genet. Biol.">
        <title>Evolution of novel wood decay mechanisms in Agaricales revealed by the genome sequences of Fistulina hepatica and Cylindrobasidium torrendii.</title>
        <authorList>
            <person name="Floudas D."/>
            <person name="Held B.W."/>
            <person name="Riley R."/>
            <person name="Nagy L.G."/>
            <person name="Koehler G."/>
            <person name="Ransdell A.S."/>
            <person name="Younus H."/>
            <person name="Chow J."/>
            <person name="Chiniquy J."/>
            <person name="Lipzen A."/>
            <person name="Tritt A."/>
            <person name="Sun H."/>
            <person name="Haridas S."/>
            <person name="LaButti K."/>
            <person name="Ohm R.A."/>
            <person name="Kues U."/>
            <person name="Blanchette R.A."/>
            <person name="Grigoriev I.V."/>
            <person name="Minto R.E."/>
            <person name="Hibbett D.S."/>
        </authorList>
    </citation>
    <scope>NUCLEOTIDE SEQUENCE [LARGE SCALE GENOMIC DNA]</scope>
    <source>
        <strain evidence="2 3">ATCC 64428</strain>
    </source>
</reference>
<name>A0A0D7A7H9_9AGAR</name>
<dbReference type="GO" id="GO:0043066">
    <property type="term" value="P:negative regulation of apoptotic process"/>
    <property type="evidence" value="ECO:0007669"/>
    <property type="project" value="TreeGrafter"/>
</dbReference>
<evidence type="ECO:0000313" key="2">
    <source>
        <dbReference type="EMBL" id="KIY46962.1"/>
    </source>
</evidence>
<evidence type="ECO:0000259" key="1">
    <source>
        <dbReference type="Pfam" id="PF19026"/>
    </source>
</evidence>
<dbReference type="EMBL" id="KN882019">
    <property type="protein sequence ID" value="KIY46962.1"/>
    <property type="molecule type" value="Genomic_DNA"/>
</dbReference>
<proteinExistence type="predicted"/>
<dbReference type="InterPro" id="IPR038922">
    <property type="entry name" value="HYPK_UBA"/>
</dbReference>
<evidence type="ECO:0000313" key="3">
    <source>
        <dbReference type="Proteomes" id="UP000054144"/>
    </source>
</evidence>
<feature type="non-terminal residue" evidence="2">
    <location>
        <position position="1"/>
    </location>
</feature>
<feature type="domain" description="Nascent polypeptide-associated complex subunit alpha-like UBA" evidence="1">
    <location>
        <begin position="52"/>
        <end position="91"/>
    </location>
</feature>
<dbReference type="CDD" id="cd14361">
    <property type="entry name" value="UBA_HYPK"/>
    <property type="match status" value="1"/>
</dbReference>
<dbReference type="Pfam" id="PF19026">
    <property type="entry name" value="UBA_HYPK"/>
    <property type="match status" value="1"/>
</dbReference>
<dbReference type="PANTHER" id="PTHR31184:SF2">
    <property type="entry name" value="HUNTINGTIN-INTERACTING PROTEIN K"/>
    <property type="match status" value="1"/>
</dbReference>
<dbReference type="Proteomes" id="UP000054144">
    <property type="component" value="Unassembled WGS sequence"/>
</dbReference>
<dbReference type="Gene3D" id="1.10.8.10">
    <property type="entry name" value="DNA helicase RuvA subunit, C-terminal domain"/>
    <property type="match status" value="1"/>
</dbReference>
<dbReference type="OrthoDB" id="285219at2759"/>
<dbReference type="InterPro" id="IPR009060">
    <property type="entry name" value="UBA-like_sf"/>
</dbReference>